<reference evidence="2 3" key="1">
    <citation type="submission" date="2016-03" db="EMBL/GenBank/DDBJ databases">
        <title>Genome sequence of Nesiotobacter sp. nov., a moderately halophilic alphaproteobacterium isolated from the Yellow Sea, China.</title>
        <authorList>
            <person name="Zhang G."/>
            <person name="Zhang R."/>
        </authorList>
    </citation>
    <scope>NUCLEOTIDE SEQUENCE [LARGE SCALE GENOMIC DNA]</scope>
    <source>
        <strain evidence="2 3">WB1-6</strain>
    </source>
</reference>
<dbReference type="Pfam" id="PF00550">
    <property type="entry name" value="PP-binding"/>
    <property type="match status" value="1"/>
</dbReference>
<evidence type="ECO:0000313" key="2">
    <source>
        <dbReference type="EMBL" id="OKL45083.1"/>
    </source>
</evidence>
<dbReference type="EMBL" id="LVVZ01000007">
    <property type="protein sequence ID" value="OKL45083.1"/>
    <property type="molecule type" value="Genomic_DNA"/>
</dbReference>
<accession>A0A1U7JK18</accession>
<comment type="caution">
    <text evidence="2">The sequence shown here is derived from an EMBL/GenBank/DDBJ whole genome shotgun (WGS) entry which is preliminary data.</text>
</comment>
<dbReference type="RefSeq" id="WP_028481623.1">
    <property type="nucleotide sequence ID" value="NZ_LVVZ01000007.1"/>
</dbReference>
<organism evidence="2 3">
    <name type="scientific">Pseudovibrio exalbescens</name>
    <dbReference type="NCBI Taxonomy" id="197461"/>
    <lineage>
        <taxon>Bacteria</taxon>
        <taxon>Pseudomonadati</taxon>
        <taxon>Pseudomonadota</taxon>
        <taxon>Alphaproteobacteria</taxon>
        <taxon>Hyphomicrobiales</taxon>
        <taxon>Stappiaceae</taxon>
        <taxon>Pseudovibrio</taxon>
    </lineage>
</organism>
<dbReference type="OrthoDB" id="2625323at2"/>
<dbReference type="PROSITE" id="PS50075">
    <property type="entry name" value="CARRIER"/>
    <property type="match status" value="1"/>
</dbReference>
<dbReference type="InterPro" id="IPR009081">
    <property type="entry name" value="PP-bd_ACP"/>
</dbReference>
<dbReference type="Proteomes" id="UP000185783">
    <property type="component" value="Unassembled WGS sequence"/>
</dbReference>
<name>A0A1U7JK18_9HYPH</name>
<proteinExistence type="predicted"/>
<dbReference type="AlphaFoldDB" id="A0A1U7JK18"/>
<dbReference type="SUPFAM" id="SSF47336">
    <property type="entry name" value="ACP-like"/>
    <property type="match status" value="1"/>
</dbReference>
<sequence>MTYSQAIRSFICDELTTDVSADEIPEDYDLLASGVLDSLALVRLIAWLGETFSLPINEMDLAPEDFLSVKAIDDFILKHEQKAVA</sequence>
<protein>
    <recommendedName>
        <fullName evidence="1">Carrier domain-containing protein</fullName>
    </recommendedName>
</protein>
<keyword evidence="3" id="KW-1185">Reference proteome</keyword>
<dbReference type="STRING" id="197461.A3843_04845"/>
<feature type="domain" description="Carrier" evidence="1">
    <location>
        <begin position="1"/>
        <end position="80"/>
    </location>
</feature>
<evidence type="ECO:0000259" key="1">
    <source>
        <dbReference type="PROSITE" id="PS50075"/>
    </source>
</evidence>
<dbReference type="Gene3D" id="1.10.1200.10">
    <property type="entry name" value="ACP-like"/>
    <property type="match status" value="1"/>
</dbReference>
<evidence type="ECO:0000313" key="3">
    <source>
        <dbReference type="Proteomes" id="UP000185783"/>
    </source>
</evidence>
<gene>
    <name evidence="2" type="ORF">A3843_04845</name>
</gene>
<dbReference type="InterPro" id="IPR036736">
    <property type="entry name" value="ACP-like_sf"/>
</dbReference>